<comment type="similarity">
    <text evidence="3">Belongs to the CND2 (condensin subunit 2) family.</text>
</comment>
<protein>
    <recommendedName>
        <fullName evidence="4">Condensin complex subunit 2</fullName>
    </recommendedName>
</protein>
<evidence type="ECO:0000313" key="11">
    <source>
        <dbReference type="EMBL" id="KGL88992.1"/>
    </source>
</evidence>
<proteinExistence type="inferred from homology"/>
<dbReference type="GO" id="GO:0000796">
    <property type="term" value="C:condensin complex"/>
    <property type="evidence" value="ECO:0007669"/>
    <property type="project" value="InterPro"/>
</dbReference>
<dbReference type="PANTHER" id="PTHR13108:SF9">
    <property type="entry name" value="CONDENSIN COMPLEX SUBUNIT 2"/>
    <property type="match status" value="1"/>
</dbReference>
<reference evidence="12" key="1">
    <citation type="journal article" date="2014" name="Science">
        <title>Comparative genomics reveals insights into avian genome evolution and adaptation.</title>
        <authorList>
            <consortium name="Avian Genome Consortium"/>
            <person name="Zhang G."/>
            <person name="Li C."/>
            <person name="Li Q."/>
            <person name="Li B."/>
            <person name="Larkin D.M."/>
            <person name="Lee C."/>
            <person name="Storz J.F."/>
            <person name="Antunes A."/>
            <person name="Greenwold M.J."/>
            <person name="Meredith R.W."/>
            <person name="Odeen A."/>
            <person name="Cui J."/>
            <person name="Zhou Q."/>
            <person name="Xu L."/>
            <person name="Pan H."/>
            <person name="Wang Z."/>
            <person name="Jin L."/>
            <person name="Zhang P."/>
            <person name="Hu H."/>
            <person name="Yang W."/>
            <person name="Hu J."/>
            <person name="Xiao J."/>
            <person name="Yang Z."/>
            <person name="Liu Y."/>
            <person name="Xie Q."/>
            <person name="Yu H."/>
            <person name="Lian J."/>
            <person name="Wen P."/>
            <person name="Zhang F."/>
            <person name="Li H."/>
            <person name="Zeng Y."/>
            <person name="Xiong Z."/>
            <person name="Liu S."/>
            <person name="Zhou L."/>
            <person name="Huang Z."/>
            <person name="An N."/>
            <person name="Wang J."/>
            <person name="Zheng Q."/>
            <person name="Xiong Y."/>
            <person name="Wang G."/>
            <person name="Wang B."/>
            <person name="Wang J."/>
            <person name="Fan Y."/>
            <person name="da Fonseca R.R."/>
            <person name="Alfaro-Nunez A."/>
            <person name="Schubert M."/>
            <person name="Orlando L."/>
            <person name="Mourier T."/>
            <person name="Howard J.T."/>
            <person name="Ganapathy G."/>
            <person name="Pfenning A."/>
            <person name="Whitney O."/>
            <person name="Rivas M.V."/>
            <person name="Hara E."/>
            <person name="Smith J."/>
            <person name="Farre M."/>
            <person name="Narayan J."/>
            <person name="Slavov G."/>
            <person name="Romanov M.N."/>
            <person name="Borges R."/>
            <person name="Machado J.P."/>
            <person name="Khan I."/>
            <person name="Springer M.S."/>
            <person name="Gatesy J."/>
            <person name="Hoffmann F.G."/>
            <person name="Opazo J.C."/>
            <person name="Hastad O."/>
            <person name="Sawyer R.H."/>
            <person name="Kim H."/>
            <person name="Kim K.W."/>
            <person name="Kim H.J."/>
            <person name="Cho S."/>
            <person name="Li N."/>
            <person name="Huang Y."/>
            <person name="Bruford M.W."/>
            <person name="Zhan X."/>
            <person name="Dixon A."/>
            <person name="Bertelsen M.F."/>
            <person name="Derryberry E."/>
            <person name="Warren W."/>
            <person name="Wilson R.K."/>
            <person name="Li S."/>
            <person name="Ray D.A."/>
            <person name="Green R.E."/>
            <person name="O'Brien S.J."/>
            <person name="Griffin D."/>
            <person name="Johnson W.E."/>
            <person name="Haussler D."/>
            <person name="Ryder O.A."/>
            <person name="Willerslev E."/>
            <person name="Graves G.R."/>
            <person name="Alstrom P."/>
            <person name="Fjeldsa J."/>
            <person name="Mindell D.P."/>
            <person name="Edwards S.V."/>
            <person name="Braun E.L."/>
            <person name="Rahbek C."/>
            <person name="Burt D.W."/>
            <person name="Houde P."/>
            <person name="Zhang Y."/>
            <person name="Yang H."/>
            <person name="Wang J."/>
            <person name="Jarvis E.D."/>
            <person name="Gilbert M.T."/>
            <person name="Wang J."/>
        </authorList>
    </citation>
    <scope>NUCLEOTIDE SEQUENCE [LARGE SCALE GENOMIC DNA]</scope>
</reference>
<sequence length="48" mass="4811">QIAAGTLDASAKIYAVRVDAVHADAYKVLGGLGKDSSPKKNVDGPEGG</sequence>
<keyword evidence="10" id="KW-0131">Cell cycle</keyword>
<evidence type="ECO:0000256" key="4">
    <source>
        <dbReference type="ARBA" id="ARBA00016065"/>
    </source>
</evidence>
<evidence type="ECO:0000256" key="8">
    <source>
        <dbReference type="ARBA" id="ARBA00022776"/>
    </source>
</evidence>
<evidence type="ECO:0000256" key="10">
    <source>
        <dbReference type="ARBA" id="ARBA00023306"/>
    </source>
</evidence>
<evidence type="ECO:0000256" key="3">
    <source>
        <dbReference type="ARBA" id="ARBA00009471"/>
    </source>
</evidence>
<keyword evidence="7" id="KW-0132">Cell division</keyword>
<evidence type="ECO:0000256" key="6">
    <source>
        <dbReference type="ARBA" id="ARBA00022490"/>
    </source>
</evidence>
<evidence type="ECO:0000256" key="1">
    <source>
        <dbReference type="ARBA" id="ARBA00004286"/>
    </source>
</evidence>
<evidence type="ECO:0000256" key="5">
    <source>
        <dbReference type="ARBA" id="ARBA00022454"/>
    </source>
</evidence>
<keyword evidence="6" id="KW-0963">Cytoplasm</keyword>
<keyword evidence="8" id="KW-0498">Mitosis</keyword>
<comment type="subcellular location">
    <subcellularLocation>
        <location evidence="1">Chromosome</location>
    </subcellularLocation>
    <subcellularLocation>
        <location evidence="2">Cytoplasm</location>
    </subcellularLocation>
</comment>
<keyword evidence="9" id="KW-0226">DNA condensation</keyword>
<dbReference type="GO" id="GO:0051301">
    <property type="term" value="P:cell division"/>
    <property type="evidence" value="ECO:0007669"/>
    <property type="project" value="UniProtKB-KW"/>
</dbReference>
<keyword evidence="5" id="KW-0158">Chromosome</keyword>
<dbReference type="InterPro" id="IPR022816">
    <property type="entry name" value="Condensin_barren_su2"/>
</dbReference>
<keyword evidence="12" id="KW-1185">Reference proteome</keyword>
<gene>
    <name evidence="11" type="ORF">N301_14304</name>
</gene>
<dbReference type="GO" id="GO:0003682">
    <property type="term" value="F:chromatin binding"/>
    <property type="evidence" value="ECO:0007669"/>
    <property type="project" value="TreeGrafter"/>
</dbReference>
<feature type="non-terminal residue" evidence="11">
    <location>
        <position position="48"/>
    </location>
</feature>
<evidence type="ECO:0000313" key="12">
    <source>
        <dbReference type="Proteomes" id="UP000053858"/>
    </source>
</evidence>
<evidence type="ECO:0000256" key="2">
    <source>
        <dbReference type="ARBA" id="ARBA00004496"/>
    </source>
</evidence>
<accession>A0A0A0A4Z2</accession>
<organism evidence="11 12">
    <name type="scientific">Charadrius vociferus</name>
    <name type="common">Killdeer</name>
    <name type="synonym">Aegialitis vocifera</name>
    <dbReference type="NCBI Taxonomy" id="50402"/>
    <lineage>
        <taxon>Eukaryota</taxon>
        <taxon>Metazoa</taxon>
        <taxon>Chordata</taxon>
        <taxon>Craniata</taxon>
        <taxon>Vertebrata</taxon>
        <taxon>Euteleostomi</taxon>
        <taxon>Archelosauria</taxon>
        <taxon>Archosauria</taxon>
        <taxon>Dinosauria</taxon>
        <taxon>Saurischia</taxon>
        <taxon>Theropoda</taxon>
        <taxon>Coelurosauria</taxon>
        <taxon>Aves</taxon>
        <taxon>Neognathae</taxon>
        <taxon>Neoaves</taxon>
        <taxon>Charadriiformes</taxon>
        <taxon>Charadriidae</taxon>
        <taxon>Charadrius</taxon>
    </lineage>
</organism>
<dbReference type="Proteomes" id="UP000053858">
    <property type="component" value="Unassembled WGS sequence"/>
</dbReference>
<dbReference type="AlphaFoldDB" id="A0A0A0A4Z2"/>
<evidence type="ECO:0000256" key="7">
    <source>
        <dbReference type="ARBA" id="ARBA00022618"/>
    </source>
</evidence>
<name>A0A0A0A4Z2_CHAVO</name>
<dbReference type="EMBL" id="KL870632">
    <property type="protein sequence ID" value="KGL88992.1"/>
    <property type="molecule type" value="Genomic_DNA"/>
</dbReference>
<dbReference type="GO" id="GO:0007076">
    <property type="term" value="P:mitotic chromosome condensation"/>
    <property type="evidence" value="ECO:0007669"/>
    <property type="project" value="InterPro"/>
</dbReference>
<dbReference type="GO" id="GO:0005737">
    <property type="term" value="C:cytoplasm"/>
    <property type="evidence" value="ECO:0007669"/>
    <property type="project" value="UniProtKB-SubCell"/>
</dbReference>
<evidence type="ECO:0000256" key="9">
    <source>
        <dbReference type="ARBA" id="ARBA00023067"/>
    </source>
</evidence>
<dbReference type="STRING" id="50402.A0A0A0A4Z2"/>
<feature type="non-terminal residue" evidence="11">
    <location>
        <position position="1"/>
    </location>
</feature>
<dbReference type="PANTHER" id="PTHR13108">
    <property type="entry name" value="CONDENSIN COMPLEX SUBUNIT 2"/>
    <property type="match status" value="1"/>
</dbReference>
<dbReference type="Pfam" id="PF05786">
    <property type="entry name" value="Cnd2"/>
    <property type="match status" value="1"/>
</dbReference>